<keyword evidence="4" id="KW-0325">Glycoprotein</keyword>
<dbReference type="Pfam" id="PF07691">
    <property type="entry name" value="PA14"/>
    <property type="match status" value="1"/>
</dbReference>
<dbReference type="SUPFAM" id="SSF56988">
    <property type="entry name" value="Anthrax protective antigen"/>
    <property type="match status" value="1"/>
</dbReference>
<dbReference type="PRINTS" id="PR00069">
    <property type="entry name" value="ALDKETRDTASE"/>
</dbReference>
<dbReference type="InterPro" id="IPR055401">
    <property type="entry name" value="CEMIP_beta-hel_dom"/>
</dbReference>
<keyword evidence="5" id="KW-0862">Zinc</keyword>
<dbReference type="Proteomes" id="UP001642464">
    <property type="component" value="Unassembled WGS sequence"/>
</dbReference>
<feature type="compositionally biased region" description="Basic and acidic residues" evidence="6">
    <location>
        <begin position="2027"/>
        <end position="2046"/>
    </location>
</feature>
<name>A0ABP0LB14_9DINO</name>
<feature type="transmembrane region" description="Helical" evidence="7">
    <location>
        <begin position="204"/>
        <end position="228"/>
    </location>
</feature>
<accession>A0ABP0LB14</accession>
<dbReference type="InterPro" id="IPR013783">
    <property type="entry name" value="Ig-like_fold"/>
</dbReference>
<feature type="compositionally biased region" description="Basic residues" evidence="6">
    <location>
        <begin position="508"/>
        <end position="517"/>
    </location>
</feature>
<evidence type="ECO:0000313" key="12">
    <source>
        <dbReference type="Proteomes" id="UP001642464"/>
    </source>
</evidence>
<dbReference type="InterPro" id="IPR000315">
    <property type="entry name" value="Znf_B-box"/>
</dbReference>
<dbReference type="PROSITE" id="PS51484">
    <property type="entry name" value="G8"/>
    <property type="match status" value="1"/>
</dbReference>
<feature type="transmembrane region" description="Helical" evidence="7">
    <location>
        <begin position="335"/>
        <end position="354"/>
    </location>
</feature>
<dbReference type="SMART" id="SM00758">
    <property type="entry name" value="PA14"/>
    <property type="match status" value="1"/>
</dbReference>
<feature type="region of interest" description="Disordered" evidence="6">
    <location>
        <begin position="502"/>
        <end position="537"/>
    </location>
</feature>
<keyword evidence="7" id="KW-1133">Transmembrane helix</keyword>
<dbReference type="PANTHER" id="PTHR46769:SF2">
    <property type="entry name" value="FIBROCYSTIN-L ISOFORM 2 PRECURSOR-RELATED"/>
    <property type="match status" value="1"/>
</dbReference>
<protein>
    <submittedName>
        <fullName evidence="11">Fibrocystin-L (Polycystic kidney and hepatic disease 1-like protein 1) (PKHD1-like protein 1)</fullName>
    </submittedName>
</protein>
<keyword evidence="7" id="KW-0472">Membrane</keyword>
<dbReference type="CDD" id="cd19071">
    <property type="entry name" value="AKR_AKR1-5-like"/>
    <property type="match status" value="1"/>
</dbReference>
<feature type="transmembrane region" description="Helical" evidence="7">
    <location>
        <begin position="443"/>
        <end position="472"/>
    </location>
</feature>
<keyword evidence="5" id="KW-0863">Zinc-finger</keyword>
<evidence type="ECO:0000256" key="3">
    <source>
        <dbReference type="ARBA" id="ARBA00022737"/>
    </source>
</evidence>
<proteinExistence type="predicted"/>
<dbReference type="PROSITE" id="PS50119">
    <property type="entry name" value="ZF_BBOX"/>
    <property type="match status" value="1"/>
</dbReference>
<dbReference type="Pfam" id="PF00248">
    <property type="entry name" value="Aldo_ket_red"/>
    <property type="match status" value="1"/>
</dbReference>
<evidence type="ECO:0000256" key="6">
    <source>
        <dbReference type="SAM" id="MobiDB-lite"/>
    </source>
</evidence>
<evidence type="ECO:0000256" key="5">
    <source>
        <dbReference type="PROSITE-ProRule" id="PRU00024"/>
    </source>
</evidence>
<evidence type="ECO:0000259" key="8">
    <source>
        <dbReference type="PROSITE" id="PS50119"/>
    </source>
</evidence>
<dbReference type="InterPro" id="IPR023210">
    <property type="entry name" value="NADP_OxRdtase_dom"/>
</dbReference>
<dbReference type="InterPro" id="IPR014756">
    <property type="entry name" value="Ig_E-set"/>
</dbReference>
<gene>
    <name evidence="11" type="ORF">SCF082_LOCUS21461</name>
</gene>
<dbReference type="InterPro" id="IPR018170">
    <property type="entry name" value="Aldo/ket_reductase_CS"/>
</dbReference>
<dbReference type="CDD" id="cd00603">
    <property type="entry name" value="IPT_PCSR"/>
    <property type="match status" value="3"/>
</dbReference>
<dbReference type="SUPFAM" id="SSF51430">
    <property type="entry name" value="NAD(P)-linked oxidoreductase"/>
    <property type="match status" value="1"/>
</dbReference>
<evidence type="ECO:0000256" key="2">
    <source>
        <dbReference type="ARBA" id="ARBA00022729"/>
    </source>
</evidence>
<feature type="domain" description="G8" evidence="9">
    <location>
        <begin position="1640"/>
        <end position="1796"/>
    </location>
</feature>
<keyword evidence="7" id="KW-0812">Transmembrane</keyword>
<keyword evidence="12" id="KW-1185">Reference proteome</keyword>
<evidence type="ECO:0000259" key="9">
    <source>
        <dbReference type="PROSITE" id="PS51484"/>
    </source>
</evidence>
<feature type="transmembrane region" description="Helical" evidence="7">
    <location>
        <begin position="403"/>
        <end position="423"/>
    </location>
</feature>
<comment type="caution">
    <text evidence="11">The sequence shown here is derived from an EMBL/GenBank/DDBJ whole genome shotgun (WGS) entry which is preliminary data.</text>
</comment>
<keyword evidence="2" id="KW-0732">Signal</keyword>
<dbReference type="Pfam" id="PF24606">
    <property type="entry name" value="CEMIP_beta-hel"/>
    <property type="match status" value="1"/>
</dbReference>
<reference evidence="11 12" key="1">
    <citation type="submission" date="2024-02" db="EMBL/GenBank/DDBJ databases">
        <authorList>
            <person name="Chen Y."/>
            <person name="Shah S."/>
            <person name="Dougan E. K."/>
            <person name="Thang M."/>
            <person name="Chan C."/>
        </authorList>
    </citation>
    <scope>NUCLEOTIDE SEQUENCE [LARGE SCALE GENOMIC DNA]</scope>
</reference>
<dbReference type="Pfam" id="PF01833">
    <property type="entry name" value="TIG"/>
    <property type="match status" value="3"/>
</dbReference>
<dbReference type="Gene3D" id="2.60.120.380">
    <property type="match status" value="1"/>
</dbReference>
<dbReference type="Gene3D" id="2.60.40.10">
    <property type="entry name" value="Immunoglobulins"/>
    <property type="match status" value="4"/>
</dbReference>
<dbReference type="InterPro" id="IPR020471">
    <property type="entry name" value="AKR"/>
</dbReference>
<dbReference type="InterPro" id="IPR011658">
    <property type="entry name" value="PA14_dom"/>
</dbReference>
<feature type="region of interest" description="Disordered" evidence="6">
    <location>
        <begin position="549"/>
        <end position="575"/>
    </location>
</feature>
<dbReference type="InterPro" id="IPR019316">
    <property type="entry name" value="G8_domain"/>
</dbReference>
<sequence length="2407" mass="264839">MGSVWSSDDSDEWEDSGEEWSISLLYSVVKGEAIGDDADYYSDGAWCDKCGDNAGLEADLYCVDCEAYFCWSCSGRWHHPGGCNELHSLEHIVKDESKGLRILTPLLDELLVGLAAYLLISGLREYVDKDYLRRSDICPGIRTLQDGLAWVDTLLFYHFKDTLMTSCSTEDNFWKLLLDSWVRTVLTDSDSLLLLLRTLPNALLIHYMARTFIVPPFAVAYAVLLVVVRSLEARLPRTRLLRFLASLAQRVSALSARFVSYNLQAPAKTLPRVRPSQDGPLSLHVSRRARRGVRQDLGEWWVYWSGRQVRWFHFYYSAAKECTTLLLANVMRLTVLFRCLGLLLGVGKLVRWLLDMAGLQEEIRMQQSWFQSVHHMWDTDQLLWQGLASSVMMTTELVKRADARGIAVVLLGAAFLIAFDVLLRFGIVRKRWFYQRGVQRSVLLPLLVVLVVVPTARFGFFLVYFGLAIVLWQAEKLISYVTELQHNWFWKQWEEHYRAKTTPPCTSHAKKCRKGRTRRESPRAMSEFERSSEPSSVLLQEPGWTEVEDFGAEDDSDGHSLGRSLAYDNSSDSSEIGPPEILTLALSLNGVVPTCRALEGCGLNLTDAATPVVKRVTPRNGSYADGINVVITLSMMDKPEQVQIFFGPFECPNPVVSQSGGDWTITVPLCSFEASKTPVYVLTSSGYAVGASPITGAGFYFEQLLRLSSIVASSGSFYGGTLVAIRGAGLGPSLGMNYATVGGTPCEVASASNDEVQCYTPAAPSELANANESTRTLEVKVHVMSAEVATKAGLVAEYFFFTQGRTLPNLDSRVPDLRRIEANVDYPATSSAWHNGMSVVDNFAVRWTGYVTVTSSGSYTFFLGSDDGSKLYLNGAMVIDNDGAHGFETRTSLPLQLSPGPHRLTLLFYEGVGSSGVRLQYRGPDTGGSVITVPSSVLSHGEYAEVPTLSYTYNEPSASPTIENLTETGRELELLGTLFGSSGMVTLGTASNPNTNFHCVASIWTDTRIVCERPDLPSGAWQVRVYSDTDGWSNPAPVLIWVDLTISSVESNGINVSATRTEHPWILVMKLSQGGVLGYNSQLWTNTDLLNPESPEDRPDNAKYQAYLDVPFRRLRACVGSSHGQCIYHSFESPWSSALALFSAGYVRDTSVDQAGMVQAFGATPGSYRTCPMMKPGFNLECAANNRARWGFCANCPSQRCHEEGEDADAAVGIGLTGQSSDPVGAGWTSYFASGGGTCEASSTTHRDVWLWVENMNITDGGVEGSLYSGYGGGVTVALQGAGFGFEASQTRVTVCGEPCEVSTSDGSSVKCTAPSMTDQELIDTFPESFPSIDLATVASKFYTDRGEFESQLSELAFTSSIDQQIDMSMGLGTRSSDCWFGFELPPSKEAFLTAVDFFPPTDPNRRAKVAETVFEVRSFSGNLTWTEVASVRDTTITGSTIAQGWTSFPIVGAGPNGSAVAQAFRVRILPDACRSSGEIMRGVRFRGILLNKGNTNACPIEVDSVSHPLASAIGGSALLPVVLSYSVERTPVVAYLTPNRGTARGDTLVTLLGQGLEPLDSQGSATSVSSDNAQITFNQYPCRPDSANSTALSCYTTERNAGIFAPFTQVFLGGRGYAIISLAAEDTVFRYVDKWSNIYSWQDSEPPVDGDSVVVPEGQAIMLDVDSPKLFLLLISGYFEFDRKDDWIRDLQLDSTYIWIAGGNFYVGSEAAPFLHQATITLHGDRWHTIELPVIGSKMLAVTDLGGLGTCAHLYDRNVRLSQTGKHYVDPCPVKLVGRLELHGRPGISWTRLVETAPAGADLLKLEEAVDWEIGTEVVITPSERHAEEVRKVLSLEDNGFTLRLDEPLRHEHLGTWYYNDEIPTPTDLRAAVGRLNRNVKVQGDEKSLSAGNSFMFGVHIGAFHGGIMRIENTEITRSGQAANFGRYSSHWHVLSPHRTVDVADVAFLRNNSYHDTFQRAVVVHSTDFAVVRDNVALKTKGHSFFTEAGDEVFTLYEHNLAVHPLQHPLLLDDDMDPETGTQHQTGDELKLRSRLSPDAKHNPDALEAPAMMRHRFRAGEVMRGSSTSVPSLPLLGGGQMLGGSDRPMAGVGMCCRDSARQGPSRAASGLGIPIRFGLDRPTSVPWFCFLCMFDYFVWLQTPETTQAQGATQLDKEMDECRIPAANIEVGEGVRLAIEQGVPREEIFLTTKIWPDEFGFEKAMAWAPQMLDELGLEYVDLVLLHMASADDKDCGTPKQCRQETWLALQRFHRKGKIRSLGVSNFGPRQMQELFDLGGVPVSVNQLEYHPWVPSIHRETVAWCHRRGVVVTAYGSMGSNAYASQITTQEALKQMGEWHGKSAGQILLRWAVQQNVSVIPGTSNPKHQVENLAIFDFELGSQEMELLNHIPESDHMLYFGHTPDQFQ</sequence>
<keyword evidence="5" id="KW-0479">Metal-binding</keyword>
<dbReference type="InterPro" id="IPR037524">
    <property type="entry name" value="PA14/GLEYA"/>
</dbReference>
<evidence type="ECO:0000313" key="11">
    <source>
        <dbReference type="EMBL" id="CAK9035808.1"/>
    </source>
</evidence>
<evidence type="ECO:0000256" key="1">
    <source>
        <dbReference type="ARBA" id="ARBA00004196"/>
    </source>
</evidence>
<comment type="subcellular location">
    <subcellularLocation>
        <location evidence="1">Cell envelope</location>
    </subcellularLocation>
</comment>
<dbReference type="InterPro" id="IPR052387">
    <property type="entry name" value="Fibrocystin"/>
</dbReference>
<keyword evidence="3" id="KW-0677">Repeat</keyword>
<dbReference type="Pfam" id="PF10162">
    <property type="entry name" value="G8"/>
    <property type="match status" value="1"/>
</dbReference>
<feature type="domain" description="B box-type" evidence="8">
    <location>
        <begin position="42"/>
        <end position="92"/>
    </location>
</feature>
<dbReference type="SUPFAM" id="SSF81296">
    <property type="entry name" value="E set domains"/>
    <property type="match status" value="3"/>
</dbReference>
<dbReference type="SMART" id="SM00429">
    <property type="entry name" value="IPT"/>
    <property type="match status" value="2"/>
</dbReference>
<dbReference type="PROSITE" id="PS00062">
    <property type="entry name" value="ALDOKETO_REDUCTASE_2"/>
    <property type="match status" value="1"/>
</dbReference>
<dbReference type="PANTHER" id="PTHR46769">
    <property type="entry name" value="POLYCYSTIC KIDNEY AND HEPATIC DISEASE 1 (AUTOSOMAL RECESSIVE)-LIKE 1"/>
    <property type="match status" value="1"/>
</dbReference>
<feature type="compositionally biased region" description="Basic and acidic residues" evidence="6">
    <location>
        <begin position="518"/>
        <end position="532"/>
    </location>
</feature>
<evidence type="ECO:0000256" key="4">
    <source>
        <dbReference type="ARBA" id="ARBA00023180"/>
    </source>
</evidence>
<feature type="domain" description="PA14" evidence="10">
    <location>
        <begin position="789"/>
        <end position="937"/>
    </location>
</feature>
<dbReference type="PROSITE" id="PS51820">
    <property type="entry name" value="PA14"/>
    <property type="match status" value="1"/>
</dbReference>
<dbReference type="EMBL" id="CAXAMM010015224">
    <property type="protein sequence ID" value="CAK9035808.1"/>
    <property type="molecule type" value="Genomic_DNA"/>
</dbReference>
<dbReference type="Gene3D" id="3.20.20.100">
    <property type="entry name" value="NADP-dependent oxidoreductase domain"/>
    <property type="match status" value="1"/>
</dbReference>
<dbReference type="InterPro" id="IPR036812">
    <property type="entry name" value="NAD(P)_OxRdtase_dom_sf"/>
</dbReference>
<dbReference type="CDD" id="cd19757">
    <property type="entry name" value="Bbox1"/>
    <property type="match status" value="1"/>
</dbReference>
<dbReference type="SMART" id="SM01225">
    <property type="entry name" value="G8"/>
    <property type="match status" value="1"/>
</dbReference>
<dbReference type="InterPro" id="IPR002909">
    <property type="entry name" value="IPT_dom"/>
</dbReference>
<evidence type="ECO:0000256" key="7">
    <source>
        <dbReference type="SAM" id="Phobius"/>
    </source>
</evidence>
<evidence type="ECO:0000259" key="10">
    <source>
        <dbReference type="PROSITE" id="PS51820"/>
    </source>
</evidence>
<feature type="region of interest" description="Disordered" evidence="6">
    <location>
        <begin position="2014"/>
        <end position="2046"/>
    </location>
</feature>
<organism evidence="11 12">
    <name type="scientific">Durusdinium trenchii</name>
    <dbReference type="NCBI Taxonomy" id="1381693"/>
    <lineage>
        <taxon>Eukaryota</taxon>
        <taxon>Sar</taxon>
        <taxon>Alveolata</taxon>
        <taxon>Dinophyceae</taxon>
        <taxon>Suessiales</taxon>
        <taxon>Symbiodiniaceae</taxon>
        <taxon>Durusdinium</taxon>
    </lineage>
</organism>